<dbReference type="PANTHER" id="PTHR43135">
    <property type="entry name" value="ALPHA-D-RIBOSE 1-METHYLPHOSPHONATE 5-TRIPHOSPHATE DIPHOSPHATASE"/>
    <property type="match status" value="1"/>
</dbReference>
<dbReference type="RefSeq" id="WP_136579092.1">
    <property type="nucleotide sequence ID" value="NZ_STFF01000006.1"/>
</dbReference>
<feature type="chain" id="PRO_5020313653" evidence="1">
    <location>
        <begin position="23"/>
        <end position="432"/>
    </location>
</feature>
<dbReference type="InterPro" id="IPR051781">
    <property type="entry name" value="Metallo-dep_Hydrolase"/>
</dbReference>
<evidence type="ECO:0000313" key="3">
    <source>
        <dbReference type="EMBL" id="THU35851.1"/>
    </source>
</evidence>
<reference evidence="3 4" key="1">
    <citation type="submission" date="2019-04" db="EMBL/GenBank/DDBJ databases">
        <title>Niastella caeni sp. nov., isolated from activated sludge.</title>
        <authorList>
            <person name="Sheng M."/>
        </authorList>
    </citation>
    <scope>NUCLEOTIDE SEQUENCE [LARGE SCALE GENOMIC DNA]</scope>
    <source>
        <strain evidence="3 4">HX-2-15</strain>
    </source>
</reference>
<protein>
    <submittedName>
        <fullName evidence="3">Amidohydrolase</fullName>
    </submittedName>
</protein>
<dbReference type="SUPFAM" id="SSF51556">
    <property type="entry name" value="Metallo-dependent hydrolases"/>
    <property type="match status" value="1"/>
</dbReference>
<evidence type="ECO:0000256" key="1">
    <source>
        <dbReference type="SAM" id="SignalP"/>
    </source>
</evidence>
<dbReference type="InterPro" id="IPR006680">
    <property type="entry name" value="Amidohydro-rel"/>
</dbReference>
<dbReference type="EMBL" id="STFF01000006">
    <property type="protein sequence ID" value="THU35851.1"/>
    <property type="molecule type" value="Genomic_DNA"/>
</dbReference>
<organism evidence="3 4">
    <name type="scientific">Niastella caeni</name>
    <dbReference type="NCBI Taxonomy" id="2569763"/>
    <lineage>
        <taxon>Bacteria</taxon>
        <taxon>Pseudomonadati</taxon>
        <taxon>Bacteroidota</taxon>
        <taxon>Chitinophagia</taxon>
        <taxon>Chitinophagales</taxon>
        <taxon>Chitinophagaceae</taxon>
        <taxon>Niastella</taxon>
    </lineage>
</organism>
<evidence type="ECO:0000313" key="4">
    <source>
        <dbReference type="Proteomes" id="UP000306918"/>
    </source>
</evidence>
<dbReference type="SUPFAM" id="SSF51338">
    <property type="entry name" value="Composite domain of metallo-dependent hydrolases"/>
    <property type="match status" value="1"/>
</dbReference>
<keyword evidence="1" id="KW-0732">Signal</keyword>
<dbReference type="OrthoDB" id="783596at2"/>
<dbReference type="Pfam" id="PF01979">
    <property type="entry name" value="Amidohydro_1"/>
    <property type="match status" value="1"/>
</dbReference>
<dbReference type="AlphaFoldDB" id="A0A4S8HMC7"/>
<dbReference type="Gene3D" id="3.20.20.140">
    <property type="entry name" value="Metal-dependent hydrolases"/>
    <property type="match status" value="1"/>
</dbReference>
<dbReference type="Gene3D" id="2.30.40.10">
    <property type="entry name" value="Urease, subunit C, domain 1"/>
    <property type="match status" value="1"/>
</dbReference>
<gene>
    <name evidence="3" type="ORF">FAM09_20880</name>
</gene>
<comment type="caution">
    <text evidence="3">The sequence shown here is derived from an EMBL/GenBank/DDBJ whole genome shotgun (WGS) entry which is preliminary data.</text>
</comment>
<dbReference type="PANTHER" id="PTHR43135:SF3">
    <property type="entry name" value="ALPHA-D-RIBOSE 1-METHYLPHOSPHONATE 5-TRIPHOSPHATE DIPHOSPHATASE"/>
    <property type="match status" value="1"/>
</dbReference>
<keyword evidence="3" id="KW-0378">Hydrolase</keyword>
<name>A0A4S8HMC7_9BACT</name>
<proteinExistence type="predicted"/>
<keyword evidence="4" id="KW-1185">Reference proteome</keyword>
<feature type="domain" description="Amidohydrolase-related" evidence="2">
    <location>
        <begin position="157"/>
        <end position="394"/>
    </location>
</feature>
<accession>A0A4S8HMC7</accession>
<feature type="signal peptide" evidence="1">
    <location>
        <begin position="1"/>
        <end position="22"/>
    </location>
</feature>
<dbReference type="InterPro" id="IPR032466">
    <property type="entry name" value="Metal_Hydrolase"/>
</dbReference>
<evidence type="ECO:0000259" key="2">
    <source>
        <dbReference type="Pfam" id="PF01979"/>
    </source>
</evidence>
<sequence>MRYKKVILIISLTVLLRVKSNAQETVYPAPPQSSPVYLTNATIHVGNGQVVNNGTIAFADGKIIAVGNEITVPVTGTKIINCSGQHVYPGLIAASGNLGLAEVSSIKSTNDYAEIGQLSPAVRSLVAYNVDSKVINTLRSNGILLAHIVPQGRLIAGTSSVVQLDAWNNKDAVYKKDNAIHFYIPGLRMEAAEDGDEAGGGNMQRVMGAIRQARSFLAEARAYLKESNHAAINLNYEAVKGLFNHQQKLIVHCNGVKEMLMAIDLGKEQEIDIVIAGGTDSWMIADLIKQHNIPVILNAPHRLPVMQDDDIDQPYKTAWQLHRAGVLFCIGQEGSYQLRNIMFNAGTTAAYGLTKEEALAAITLNTAKILGIDSVTGTLEAGKDANVLVCAGDILDMRTSIILRAYIQGREIDLDDKHKQLNERYKRYYNLK</sequence>
<dbReference type="InterPro" id="IPR011059">
    <property type="entry name" value="Metal-dep_hydrolase_composite"/>
</dbReference>
<dbReference type="Proteomes" id="UP000306918">
    <property type="component" value="Unassembled WGS sequence"/>
</dbReference>
<dbReference type="GO" id="GO:0016810">
    <property type="term" value="F:hydrolase activity, acting on carbon-nitrogen (but not peptide) bonds"/>
    <property type="evidence" value="ECO:0007669"/>
    <property type="project" value="InterPro"/>
</dbReference>